<sequence>MQKDDNDKKLIQAAELLRKASGVFEYIAEKVCSNWQDPPSTRPPDVLSELCMSISKISIADASSIAIRKALMQQTSSSLLAKLAIGAAEYYEMASGLIKSLKDPQKVCYDFRKYVSDGALFHQSLGKKFLAKDAYEHQQTGNAVGFIKEAKDMLHNLSKSKSPIVAKHAVQEYAEVNELCNMYVGINDTVAFDVVPSKADLQALTPGGRTVHHLIKYTPPSPAFGPENDTK</sequence>
<evidence type="ECO:0000313" key="1">
    <source>
        <dbReference type="EMBL" id="CAG8546616.1"/>
    </source>
</evidence>
<reference evidence="1" key="1">
    <citation type="submission" date="2021-06" db="EMBL/GenBank/DDBJ databases">
        <authorList>
            <person name="Kallberg Y."/>
            <person name="Tangrot J."/>
            <person name="Rosling A."/>
        </authorList>
    </citation>
    <scope>NUCLEOTIDE SEQUENCE</scope>
    <source>
        <strain evidence="1">CL356</strain>
    </source>
</reference>
<proteinExistence type="predicted"/>
<accession>A0ACA9LSJ6</accession>
<keyword evidence="2" id="KW-1185">Reference proteome</keyword>
<evidence type="ECO:0000313" key="2">
    <source>
        <dbReference type="Proteomes" id="UP000789525"/>
    </source>
</evidence>
<comment type="caution">
    <text evidence="1">The sequence shown here is derived from an EMBL/GenBank/DDBJ whole genome shotgun (WGS) entry which is preliminary data.</text>
</comment>
<dbReference type="EMBL" id="CAJVPT010007943">
    <property type="protein sequence ID" value="CAG8546616.1"/>
    <property type="molecule type" value="Genomic_DNA"/>
</dbReference>
<dbReference type="Proteomes" id="UP000789525">
    <property type="component" value="Unassembled WGS sequence"/>
</dbReference>
<gene>
    <name evidence="1" type="ORF">ACOLOM_LOCUS4685</name>
</gene>
<protein>
    <submittedName>
        <fullName evidence="1">7438_t:CDS:1</fullName>
    </submittedName>
</protein>
<name>A0ACA9LSJ6_9GLOM</name>
<organism evidence="1 2">
    <name type="scientific">Acaulospora colombiana</name>
    <dbReference type="NCBI Taxonomy" id="27376"/>
    <lineage>
        <taxon>Eukaryota</taxon>
        <taxon>Fungi</taxon>
        <taxon>Fungi incertae sedis</taxon>
        <taxon>Mucoromycota</taxon>
        <taxon>Glomeromycotina</taxon>
        <taxon>Glomeromycetes</taxon>
        <taxon>Diversisporales</taxon>
        <taxon>Acaulosporaceae</taxon>
        <taxon>Acaulospora</taxon>
    </lineage>
</organism>
<feature type="non-terminal residue" evidence="1">
    <location>
        <position position="231"/>
    </location>
</feature>